<dbReference type="Proteomes" id="UP000249082">
    <property type="component" value="Unassembled WGS sequence"/>
</dbReference>
<reference evidence="2 3" key="1">
    <citation type="submission" date="2017-08" db="EMBL/GenBank/DDBJ databases">
        <title>Infants hospitalized years apart are colonized by the same room-sourced microbial strains.</title>
        <authorList>
            <person name="Brooks B."/>
            <person name="Olm M.R."/>
            <person name="Firek B.A."/>
            <person name="Baker R."/>
            <person name="Thomas B.C."/>
            <person name="Morowitz M.J."/>
            <person name="Banfield J.F."/>
        </authorList>
    </citation>
    <scope>NUCLEOTIDE SEQUENCE [LARGE SCALE GENOMIC DNA]</scope>
    <source>
        <strain evidence="2">S2_005_002_R2_33</strain>
    </source>
</reference>
<organism evidence="2 3">
    <name type="scientific">Novosphingobium pentaromativorans</name>
    <dbReference type="NCBI Taxonomy" id="205844"/>
    <lineage>
        <taxon>Bacteria</taxon>
        <taxon>Pseudomonadati</taxon>
        <taxon>Pseudomonadota</taxon>
        <taxon>Alphaproteobacteria</taxon>
        <taxon>Sphingomonadales</taxon>
        <taxon>Sphingomonadaceae</taxon>
        <taxon>Novosphingobium</taxon>
    </lineage>
</organism>
<gene>
    <name evidence="2" type="ORF">DI555_23215</name>
</gene>
<comment type="caution">
    <text evidence="2">The sequence shown here is derived from an EMBL/GenBank/DDBJ whole genome shotgun (WGS) entry which is preliminary data.</text>
</comment>
<accession>A0A2W5QFJ0</accession>
<evidence type="ECO:0000259" key="1">
    <source>
        <dbReference type="Pfam" id="PF18588"/>
    </source>
</evidence>
<proteinExistence type="predicted"/>
<dbReference type="AlphaFoldDB" id="A0A2W5QFJ0"/>
<dbReference type="InterPro" id="IPR041307">
    <property type="entry name" value="WcbI"/>
</dbReference>
<dbReference type="Gene3D" id="3.40.50.12080">
    <property type="match status" value="1"/>
</dbReference>
<evidence type="ECO:0000313" key="2">
    <source>
        <dbReference type="EMBL" id="PZQ50230.1"/>
    </source>
</evidence>
<dbReference type="Pfam" id="PF18588">
    <property type="entry name" value="WcbI"/>
    <property type="match status" value="1"/>
</dbReference>
<sequence length="277" mass="31335">MDNWLIVSNCQTYGLANNLQAQLSDVTVEGLDVLLFSAQPEASISKVEAADKLFIPREIRETLLPLGLPEDKSWVDLPMFTFRAYHPDLTYLKHNDSLVDGPTNHYHSAIVYACFKAGLDQADTLKRFNGGFFERCGYLGLWQSERDRLVEEVNTTGVDIAASIRRWGREDAFMYSINHPKIRVLRDIASQLIKRQGRKPIPGISPHDNLASGPHFAVYPEIAESLGVKGEYVFKNVDSYRPFGLEQFVHQSFDVYAGLDPQGMMPHQHIDHVMAQL</sequence>
<feature type="domain" description="Polysaccharide biosynthesis enzyme WcbI" evidence="1">
    <location>
        <begin position="3"/>
        <end position="197"/>
    </location>
</feature>
<name>A0A2W5QFJ0_9SPHN</name>
<evidence type="ECO:0000313" key="3">
    <source>
        <dbReference type="Proteomes" id="UP000249082"/>
    </source>
</evidence>
<dbReference type="EMBL" id="QFPX01000043">
    <property type="protein sequence ID" value="PZQ50230.1"/>
    <property type="molecule type" value="Genomic_DNA"/>
</dbReference>
<protein>
    <recommendedName>
        <fullName evidence="1">Polysaccharide biosynthesis enzyme WcbI domain-containing protein</fullName>
    </recommendedName>
</protein>